<organism evidence="2 3">
    <name type="scientific">Terrihalobacillus insolitus</name>
    <dbReference type="NCBI Taxonomy" id="2950438"/>
    <lineage>
        <taxon>Bacteria</taxon>
        <taxon>Bacillati</taxon>
        <taxon>Bacillota</taxon>
        <taxon>Bacilli</taxon>
        <taxon>Bacillales</taxon>
        <taxon>Bacillaceae</taxon>
        <taxon>Terrihalobacillus</taxon>
    </lineage>
</organism>
<dbReference type="AlphaFoldDB" id="A0A9X3WSI3"/>
<keyword evidence="1" id="KW-0732">Signal</keyword>
<feature type="signal peptide" evidence="1">
    <location>
        <begin position="1"/>
        <end position="29"/>
    </location>
</feature>
<proteinExistence type="predicted"/>
<dbReference type="RefSeq" id="WP_272436731.1">
    <property type="nucleotide sequence ID" value="NZ_JAMQKB010000009.1"/>
</dbReference>
<gene>
    <name evidence="2" type="ORF">NC797_10425</name>
</gene>
<name>A0A9X3WSI3_9BACI</name>
<evidence type="ECO:0000313" key="3">
    <source>
        <dbReference type="Proteomes" id="UP001145050"/>
    </source>
</evidence>
<keyword evidence="3" id="KW-1185">Reference proteome</keyword>
<accession>A0A9X3WSI3</accession>
<comment type="caution">
    <text evidence="2">The sequence shown here is derived from an EMBL/GenBank/DDBJ whole genome shotgun (WGS) entry which is preliminary data.</text>
</comment>
<reference evidence="2" key="1">
    <citation type="submission" date="2022-06" db="EMBL/GenBank/DDBJ databases">
        <title>Aquibacillus sp. a new bacterium isolated from soil saline samples.</title>
        <authorList>
            <person name="Galisteo C."/>
            <person name="De La Haba R."/>
            <person name="Sanchez-Porro C."/>
            <person name="Ventosa A."/>
        </authorList>
    </citation>
    <scope>NUCLEOTIDE SEQUENCE</scope>
    <source>
        <strain evidence="2">3ASR75-11</strain>
    </source>
</reference>
<evidence type="ECO:0000313" key="2">
    <source>
        <dbReference type="EMBL" id="MDC3424925.1"/>
    </source>
</evidence>
<dbReference type="Proteomes" id="UP001145050">
    <property type="component" value="Unassembled WGS sequence"/>
</dbReference>
<feature type="chain" id="PRO_5040907608" evidence="1">
    <location>
        <begin position="30"/>
        <end position="185"/>
    </location>
</feature>
<dbReference type="EMBL" id="JAMQKB010000009">
    <property type="protein sequence ID" value="MDC3424925.1"/>
    <property type="molecule type" value="Genomic_DNA"/>
</dbReference>
<protein>
    <submittedName>
        <fullName evidence="2">Uncharacterized protein</fullName>
    </submittedName>
</protein>
<sequence>MIKQKPINIISSVLICASLFVASGLSVNAKSAPNKDTYNVDNVQGAYYYVDGVRYEVPKEEYGNYFSDDSITRLPYDPVGKKDKLDYPQKAYACAAGEEFAGTKTSSGFQLGKSGTRIINDTQDPVTKTSQLSSSTTISGKVTGEGGWDWGVIEANVGFEIGGSKTWYISDSTEITVRPWLLGLD</sequence>
<evidence type="ECO:0000256" key="1">
    <source>
        <dbReference type="SAM" id="SignalP"/>
    </source>
</evidence>